<feature type="compositionally biased region" description="Basic and acidic residues" evidence="1">
    <location>
        <begin position="29"/>
        <end position="44"/>
    </location>
</feature>
<dbReference type="EMBL" id="UAVW01000019">
    <property type="protein sequence ID" value="SQB16020.1"/>
    <property type="molecule type" value="Genomic_DNA"/>
</dbReference>
<sequence>MKQLEKEVTETNKQSMMKRYQLYGTKASKLTDKSQKNTGKGERK</sequence>
<evidence type="ECO:0000256" key="1">
    <source>
        <dbReference type="SAM" id="MobiDB-lite"/>
    </source>
</evidence>
<feature type="compositionally biased region" description="Basic and acidic residues" evidence="1">
    <location>
        <begin position="1"/>
        <end position="10"/>
    </location>
</feature>
<evidence type="ECO:0000313" key="3">
    <source>
        <dbReference type="Proteomes" id="UP000251853"/>
    </source>
</evidence>
<keyword evidence="3" id="KW-1185">Reference proteome</keyword>
<evidence type="ECO:0000313" key="2">
    <source>
        <dbReference type="EMBL" id="SQB16020.1"/>
    </source>
</evidence>
<feature type="region of interest" description="Disordered" evidence="1">
    <location>
        <begin position="1"/>
        <end position="44"/>
    </location>
</feature>
<organism evidence="2 3">
    <name type="scientific">Enterocloster clostridioformis</name>
    <dbReference type="NCBI Taxonomy" id="1531"/>
    <lineage>
        <taxon>Bacteria</taxon>
        <taxon>Bacillati</taxon>
        <taxon>Bacillota</taxon>
        <taxon>Clostridia</taxon>
        <taxon>Lachnospirales</taxon>
        <taxon>Lachnospiraceae</taxon>
        <taxon>Enterocloster</taxon>
    </lineage>
</organism>
<proteinExistence type="predicted"/>
<reference evidence="2 3" key="1">
    <citation type="submission" date="2018-06" db="EMBL/GenBank/DDBJ databases">
        <authorList>
            <consortium name="Pathogen Informatics"/>
            <person name="Doyle S."/>
        </authorList>
    </citation>
    <scope>NUCLEOTIDE SEQUENCE [LARGE SCALE GENOMIC DNA]</scope>
    <source>
        <strain evidence="2 3">NCTC11224</strain>
    </source>
</reference>
<dbReference type="RefSeq" id="WP_263870208.1">
    <property type="nucleotide sequence ID" value="NZ_JAIWZC010000001.1"/>
</dbReference>
<gene>
    <name evidence="2" type="ORF">NCTC11224_05117</name>
</gene>
<name>A0A2X2WQI0_9FIRM</name>
<dbReference type="Proteomes" id="UP000251853">
    <property type="component" value="Unassembled WGS sequence"/>
</dbReference>
<accession>A0A2X2WQI0</accession>
<protein>
    <submittedName>
        <fullName evidence="2">Uncharacterized protein</fullName>
    </submittedName>
</protein>
<dbReference type="AlphaFoldDB" id="A0A2X2WQI0"/>